<keyword evidence="3" id="KW-1185">Reference proteome</keyword>
<reference evidence="2" key="1">
    <citation type="journal article" date="2023" name="bioRxiv">
        <title>Improved chromosome-level genome assembly for marigold (Tagetes erecta).</title>
        <authorList>
            <person name="Jiang F."/>
            <person name="Yuan L."/>
            <person name="Wang S."/>
            <person name="Wang H."/>
            <person name="Xu D."/>
            <person name="Wang A."/>
            <person name="Fan W."/>
        </authorList>
    </citation>
    <scope>NUCLEOTIDE SEQUENCE</scope>
    <source>
        <strain evidence="2">WSJ</strain>
        <tissue evidence="2">Leaf</tissue>
    </source>
</reference>
<accession>A0AAD8NFF8</accession>
<comment type="caution">
    <text evidence="2">The sequence shown here is derived from an EMBL/GenBank/DDBJ whole genome shotgun (WGS) entry which is preliminary data.</text>
</comment>
<feature type="compositionally biased region" description="Polar residues" evidence="1">
    <location>
        <begin position="1"/>
        <end position="14"/>
    </location>
</feature>
<feature type="compositionally biased region" description="Basic residues" evidence="1">
    <location>
        <begin position="253"/>
        <end position="263"/>
    </location>
</feature>
<sequence length="322" mass="37253">MVSPFAQGTSSENNVGDRRKKRRGTTAQWCFYESTELCVTVATRPQGRYLLLLLRWLVKCFLEERQRQRKKRSLLYSRSRNSGAETATLRMRGVLHYFKQNSTILVQSSTSLMGSRQDKQPASLPQLLKEQDEIMLLWNVFWRGFEIKPISFYLKQCAICLQFNKHTLARIVLRFPSLFSWDIIHHSGISPLLNYVGGGCPWMSLGPILHRIRELEEQLVTSEGRNPKERRNQSSQAWISRFTCEGTSERLPGIRKKESRARQAKSSFPAGETDADSTSVNYLLIFYFYHSFFHQRLPRESSKSRSQASKKVRKLEGTVSSS</sequence>
<organism evidence="2 3">
    <name type="scientific">Tagetes erecta</name>
    <name type="common">African marigold</name>
    <dbReference type="NCBI Taxonomy" id="13708"/>
    <lineage>
        <taxon>Eukaryota</taxon>
        <taxon>Viridiplantae</taxon>
        <taxon>Streptophyta</taxon>
        <taxon>Embryophyta</taxon>
        <taxon>Tracheophyta</taxon>
        <taxon>Spermatophyta</taxon>
        <taxon>Magnoliopsida</taxon>
        <taxon>eudicotyledons</taxon>
        <taxon>Gunneridae</taxon>
        <taxon>Pentapetalae</taxon>
        <taxon>asterids</taxon>
        <taxon>campanulids</taxon>
        <taxon>Asterales</taxon>
        <taxon>Asteraceae</taxon>
        <taxon>Asteroideae</taxon>
        <taxon>Heliantheae alliance</taxon>
        <taxon>Tageteae</taxon>
        <taxon>Tagetes</taxon>
    </lineage>
</organism>
<name>A0AAD8NFF8_TARER</name>
<gene>
    <name evidence="2" type="ORF">QVD17_42319</name>
</gene>
<protein>
    <submittedName>
        <fullName evidence="2">Uncharacterized protein</fullName>
    </submittedName>
</protein>
<feature type="region of interest" description="Disordered" evidence="1">
    <location>
        <begin position="1"/>
        <end position="20"/>
    </location>
</feature>
<evidence type="ECO:0000256" key="1">
    <source>
        <dbReference type="SAM" id="MobiDB-lite"/>
    </source>
</evidence>
<feature type="region of interest" description="Disordered" evidence="1">
    <location>
        <begin position="253"/>
        <end position="275"/>
    </location>
</feature>
<evidence type="ECO:0000313" key="3">
    <source>
        <dbReference type="Proteomes" id="UP001229421"/>
    </source>
</evidence>
<dbReference type="EMBL" id="JAUHHV010000015">
    <property type="protein sequence ID" value="KAK1406008.1"/>
    <property type="molecule type" value="Genomic_DNA"/>
</dbReference>
<dbReference type="AlphaFoldDB" id="A0AAD8NFF8"/>
<evidence type="ECO:0000313" key="2">
    <source>
        <dbReference type="EMBL" id="KAK1406008.1"/>
    </source>
</evidence>
<dbReference type="Proteomes" id="UP001229421">
    <property type="component" value="Unassembled WGS sequence"/>
</dbReference>
<feature type="region of interest" description="Disordered" evidence="1">
    <location>
        <begin position="300"/>
        <end position="322"/>
    </location>
</feature>
<proteinExistence type="predicted"/>